<gene>
    <name evidence="2" type="ORF">NBR_LOCUS15721</name>
</gene>
<keyword evidence="1" id="KW-1133">Transmembrane helix</keyword>
<keyword evidence="1" id="KW-0812">Transmembrane</keyword>
<feature type="transmembrane region" description="Helical" evidence="1">
    <location>
        <begin position="20"/>
        <end position="37"/>
    </location>
</feature>
<evidence type="ECO:0000313" key="4">
    <source>
        <dbReference type="WBParaSite" id="NBR_0001572001-mRNA-1"/>
    </source>
</evidence>
<evidence type="ECO:0000256" key="1">
    <source>
        <dbReference type="SAM" id="Phobius"/>
    </source>
</evidence>
<sequence>MRKAQRDFHMGSFIRRQSSLKWVLVVALATFAAWKFFAMRRRPKYAAFQLNNAQFSDQLFDVCIGLGIAKLTSRRFHPIEMVRQEAADLHLRTVAAWFPKLKETMAQIKKSVVEKHTIPYVAPARQAISNTTNDDSIVLLFDERYTQEMWLISENEDELRNLLQYDDRTIEEAQRELWKHKIYNRTNLIFQLFDVCIGLGIAKLTSRRFHPIEMVRQEAADLHLRTVAAWFPKLKETMAQIKKSVVEKHTIPYVAPARHAISNTTNDDSIVLLFDERYTQEMWLISENEDELRNLLQYDDRTIEEAQRELWKHKIYNSHTSQPNLFRVLLILSDG</sequence>
<protein>
    <submittedName>
        <fullName evidence="4">DUF4238 domain-containing protein</fullName>
    </submittedName>
</protein>
<dbReference type="Proteomes" id="UP000271162">
    <property type="component" value="Unassembled WGS sequence"/>
</dbReference>
<proteinExistence type="predicted"/>
<evidence type="ECO:0000313" key="3">
    <source>
        <dbReference type="Proteomes" id="UP000271162"/>
    </source>
</evidence>
<dbReference type="AlphaFoldDB" id="A0A0N4YG08"/>
<keyword evidence="1" id="KW-0472">Membrane</keyword>
<dbReference type="EMBL" id="UYSL01021856">
    <property type="protein sequence ID" value="VDL79315.1"/>
    <property type="molecule type" value="Genomic_DNA"/>
</dbReference>
<reference evidence="4" key="1">
    <citation type="submission" date="2017-02" db="UniProtKB">
        <authorList>
            <consortium name="WormBaseParasite"/>
        </authorList>
    </citation>
    <scope>IDENTIFICATION</scope>
</reference>
<evidence type="ECO:0000313" key="2">
    <source>
        <dbReference type="EMBL" id="VDL79315.1"/>
    </source>
</evidence>
<name>A0A0N4YG08_NIPBR</name>
<accession>A0A0N4YG08</accession>
<keyword evidence="3" id="KW-1185">Reference proteome</keyword>
<organism evidence="4">
    <name type="scientific">Nippostrongylus brasiliensis</name>
    <name type="common">Rat hookworm</name>
    <dbReference type="NCBI Taxonomy" id="27835"/>
    <lineage>
        <taxon>Eukaryota</taxon>
        <taxon>Metazoa</taxon>
        <taxon>Ecdysozoa</taxon>
        <taxon>Nematoda</taxon>
        <taxon>Chromadorea</taxon>
        <taxon>Rhabditida</taxon>
        <taxon>Rhabditina</taxon>
        <taxon>Rhabditomorpha</taxon>
        <taxon>Strongyloidea</taxon>
        <taxon>Heligmosomidae</taxon>
        <taxon>Nippostrongylus</taxon>
    </lineage>
</organism>
<dbReference type="WBParaSite" id="NBR_0001572001-mRNA-1">
    <property type="protein sequence ID" value="NBR_0001572001-mRNA-1"/>
    <property type="gene ID" value="NBR_0001572001"/>
</dbReference>
<reference evidence="2 3" key="2">
    <citation type="submission" date="2018-11" db="EMBL/GenBank/DDBJ databases">
        <authorList>
            <consortium name="Pathogen Informatics"/>
        </authorList>
    </citation>
    <scope>NUCLEOTIDE SEQUENCE [LARGE SCALE GENOMIC DNA]</scope>
</reference>